<reference evidence="3" key="1">
    <citation type="submission" date="2014-09" db="EMBL/GenBank/DDBJ databases">
        <authorList>
            <person name="Magalhaes I.L.F."/>
            <person name="Oliveira U."/>
            <person name="Santos F.R."/>
            <person name="Vidigal T.H.D.A."/>
            <person name="Brescovit A.D."/>
            <person name="Santos A.J."/>
        </authorList>
    </citation>
    <scope>NUCLEOTIDE SEQUENCE</scope>
    <source>
        <tissue evidence="3">Shoot tissue taken approximately 20 cm above the soil surface</tissue>
    </source>
</reference>
<sequence length="71" mass="7496">MPRCISPACSLPIAILPLCSSYSVLDTSNWRAPSLSMRGSGMHLRIASKRGPRSSAKLSGDSPAFPLIPLA</sequence>
<organism evidence="3">
    <name type="scientific">Arundo donax</name>
    <name type="common">Giant reed</name>
    <name type="synonym">Donax arundinaceus</name>
    <dbReference type="NCBI Taxonomy" id="35708"/>
    <lineage>
        <taxon>Eukaryota</taxon>
        <taxon>Viridiplantae</taxon>
        <taxon>Streptophyta</taxon>
        <taxon>Embryophyta</taxon>
        <taxon>Tracheophyta</taxon>
        <taxon>Spermatophyta</taxon>
        <taxon>Magnoliopsida</taxon>
        <taxon>Liliopsida</taxon>
        <taxon>Poales</taxon>
        <taxon>Poaceae</taxon>
        <taxon>PACMAD clade</taxon>
        <taxon>Arundinoideae</taxon>
        <taxon>Arundineae</taxon>
        <taxon>Arundo</taxon>
    </lineage>
</organism>
<accession>A0A0A9E4M7</accession>
<name>A0A0A9E4M7_ARUDO</name>
<feature type="signal peptide" evidence="2">
    <location>
        <begin position="1"/>
        <end position="21"/>
    </location>
</feature>
<dbReference type="EMBL" id="GBRH01206958">
    <property type="protein sequence ID" value="JAD90937.1"/>
    <property type="molecule type" value="Transcribed_RNA"/>
</dbReference>
<feature type="chain" id="PRO_5002061750" description="Secreted protein" evidence="2">
    <location>
        <begin position="22"/>
        <end position="71"/>
    </location>
</feature>
<evidence type="ECO:0000256" key="2">
    <source>
        <dbReference type="SAM" id="SignalP"/>
    </source>
</evidence>
<proteinExistence type="predicted"/>
<evidence type="ECO:0008006" key="4">
    <source>
        <dbReference type="Google" id="ProtNLM"/>
    </source>
</evidence>
<keyword evidence="2" id="KW-0732">Signal</keyword>
<evidence type="ECO:0000313" key="3">
    <source>
        <dbReference type="EMBL" id="JAD90937.1"/>
    </source>
</evidence>
<protein>
    <recommendedName>
        <fullName evidence="4">Secreted protein</fullName>
    </recommendedName>
</protein>
<dbReference type="AlphaFoldDB" id="A0A0A9E4M7"/>
<feature type="region of interest" description="Disordered" evidence="1">
    <location>
        <begin position="46"/>
        <end position="71"/>
    </location>
</feature>
<evidence type="ECO:0000256" key="1">
    <source>
        <dbReference type="SAM" id="MobiDB-lite"/>
    </source>
</evidence>
<reference evidence="3" key="2">
    <citation type="journal article" date="2015" name="Data Brief">
        <title>Shoot transcriptome of the giant reed, Arundo donax.</title>
        <authorList>
            <person name="Barrero R.A."/>
            <person name="Guerrero F.D."/>
            <person name="Moolhuijzen P."/>
            <person name="Goolsby J.A."/>
            <person name="Tidwell J."/>
            <person name="Bellgard S.E."/>
            <person name="Bellgard M.I."/>
        </authorList>
    </citation>
    <scope>NUCLEOTIDE SEQUENCE</scope>
    <source>
        <tissue evidence="3">Shoot tissue taken approximately 20 cm above the soil surface</tissue>
    </source>
</reference>